<dbReference type="Gene3D" id="3.40.50.880">
    <property type="match status" value="1"/>
</dbReference>
<comment type="caution">
    <text evidence="3">The sequence shown here is derived from an EMBL/GenBank/DDBJ whole genome shotgun (WGS) entry which is preliminary data.</text>
</comment>
<dbReference type="RefSeq" id="WP_168876816.1">
    <property type="nucleotide sequence ID" value="NZ_JABAIM010000001.1"/>
</dbReference>
<dbReference type="Pfam" id="PF14258">
    <property type="entry name" value="DUF4350"/>
    <property type="match status" value="1"/>
</dbReference>
<reference evidence="3 4" key="1">
    <citation type="submission" date="2020-04" db="EMBL/GenBank/DDBJ databases">
        <title>Draft genome of Leeia sp. IMCC25680.</title>
        <authorList>
            <person name="Song J."/>
            <person name="Cho J.-C."/>
        </authorList>
    </citation>
    <scope>NUCLEOTIDE SEQUENCE [LARGE SCALE GENOMIC DNA]</scope>
    <source>
        <strain evidence="3 4">IMCC25680</strain>
    </source>
</reference>
<keyword evidence="1" id="KW-0812">Transmembrane</keyword>
<keyword evidence="1" id="KW-0472">Membrane</keyword>
<dbReference type="AlphaFoldDB" id="A0A847S5Y0"/>
<name>A0A847S5Y0_9NEIS</name>
<accession>A0A847S5Y0</accession>
<evidence type="ECO:0000256" key="1">
    <source>
        <dbReference type="SAM" id="Phobius"/>
    </source>
</evidence>
<keyword evidence="1" id="KW-1133">Transmembrane helix</keyword>
<dbReference type="Proteomes" id="UP000587991">
    <property type="component" value="Unassembled WGS sequence"/>
</dbReference>
<organism evidence="3 4">
    <name type="scientific">Leeia aquatica</name>
    <dbReference type="NCBI Taxonomy" id="2725557"/>
    <lineage>
        <taxon>Bacteria</taxon>
        <taxon>Pseudomonadati</taxon>
        <taxon>Pseudomonadota</taxon>
        <taxon>Betaproteobacteria</taxon>
        <taxon>Neisseriales</taxon>
        <taxon>Leeiaceae</taxon>
        <taxon>Leeia</taxon>
    </lineage>
</organism>
<dbReference type="InterPro" id="IPR025646">
    <property type="entry name" value="DUF4350"/>
</dbReference>
<dbReference type="InterPro" id="IPR029062">
    <property type="entry name" value="Class_I_gatase-like"/>
</dbReference>
<evidence type="ECO:0000259" key="2">
    <source>
        <dbReference type="Pfam" id="PF14258"/>
    </source>
</evidence>
<evidence type="ECO:0000313" key="4">
    <source>
        <dbReference type="Proteomes" id="UP000587991"/>
    </source>
</evidence>
<evidence type="ECO:0000313" key="3">
    <source>
        <dbReference type="EMBL" id="NLR75274.1"/>
    </source>
</evidence>
<gene>
    <name evidence="3" type="ORF">HF682_08890</name>
</gene>
<proteinExistence type="predicted"/>
<dbReference type="EMBL" id="JABAIM010000001">
    <property type="protein sequence ID" value="NLR75274.1"/>
    <property type="molecule type" value="Genomic_DNA"/>
</dbReference>
<keyword evidence="4" id="KW-1185">Reference proteome</keyword>
<feature type="domain" description="DUF4350" evidence="2">
    <location>
        <begin position="46"/>
        <end position="205"/>
    </location>
</feature>
<protein>
    <submittedName>
        <fullName evidence="3">DUF4350 domain-containing protein</fullName>
    </submittedName>
</protein>
<feature type="transmembrane region" description="Helical" evidence="1">
    <location>
        <begin position="268"/>
        <end position="284"/>
    </location>
</feature>
<sequence>MKYLAAAIIGLLILVGGIYFYQHLEEHTEWIYHPPAEDTVRKDYLAADRVLTRLERPPVWISTLPELRQLPRHSVLMLLDQNDPDTRQVEALQHWVRQGGHLIIGYEDLRGETTLLSAFGLSLTDITHEENNAPQDAGKDQMIHNPGERLLGPAPLGELSWEPQAGQALSPETPGTHWGNEDDLLLVDMPVGQGHLTALPTTRLFKYNAQYSAQNEGYNFWGSLDRQQHATLLYQLTRLHYPEGTLALLPDLRDPSLWGWLVRNAHRVLWVFLAWLLIWLWRIIPRVGTLLPEAPRARRSLLEHLSASGRYLWQRRGHAILLDAIRHRIQQRLRRRHPHLAVLHGQSQLVAIAEQTGLPLSQLQTALIGLPSQRHELLQALQTLQRLYRRL</sequence>